<sequence length="384" mass="41260">MTQPLAGVRVADFSHVMAGPFASHLLRLMGAEVIKIESVYGDQFRNYGSNREMRGMAPAFIAANVGKKSIALDLKADADRAIARRIVARSDVLLENFRPGTIGRLGFGYDAVRDGNPGLVYCSISGYGQDSPQRDWPAIDNIVQATSGMMMLSGAEGDPPIRIGFPIVDTLTGQTAATAILGALIQRFRTGEGAYIDVSMLDATLSFMTSALTPFLSTGNTLRRLGNTGYSELPTAGVFRAADGRFVSLGVVQDNQFASLARVLGREDWLTNPRFVDADARRASFDALFAEIEAIMLTRNAPEWERVLSEAGIPCGMVRGVDEAASLCREGSLLRFAVPTNGSRADVAVPNAGFAMTPGGPGTEEPPPTLDQHREEILQWLAQD</sequence>
<proteinExistence type="predicted"/>
<dbReference type="Gene3D" id="3.30.1540.10">
    <property type="entry name" value="formyl-coa transferase, domain 3"/>
    <property type="match status" value="1"/>
</dbReference>
<reference evidence="2 3" key="1">
    <citation type="submission" date="2019-12" db="EMBL/GenBank/DDBJ databases">
        <title>Genomic-based taxomic classification of the family Erythrobacteraceae.</title>
        <authorList>
            <person name="Xu L."/>
        </authorList>
    </citation>
    <scope>NUCLEOTIDE SEQUENCE [LARGE SCALE GENOMIC DNA]</scope>
    <source>
        <strain evidence="2 3">RC4-10-4</strain>
    </source>
</reference>
<dbReference type="InterPro" id="IPR044855">
    <property type="entry name" value="CoA-Trfase_III_dom3_sf"/>
</dbReference>
<accession>A0A845A528</accession>
<dbReference type="GO" id="GO:0008410">
    <property type="term" value="F:CoA-transferase activity"/>
    <property type="evidence" value="ECO:0007669"/>
    <property type="project" value="TreeGrafter"/>
</dbReference>
<dbReference type="Proteomes" id="UP000460626">
    <property type="component" value="Unassembled WGS sequence"/>
</dbReference>
<dbReference type="PANTHER" id="PTHR48207">
    <property type="entry name" value="SUCCINATE--HYDROXYMETHYLGLUTARATE COA-TRANSFERASE"/>
    <property type="match status" value="1"/>
</dbReference>
<keyword evidence="3" id="KW-1185">Reference proteome</keyword>
<dbReference type="Gene3D" id="3.40.50.10540">
    <property type="entry name" value="Crotonobetainyl-coa:carnitine coa-transferase, domain 1"/>
    <property type="match status" value="1"/>
</dbReference>
<dbReference type="RefSeq" id="WP_131453306.1">
    <property type="nucleotide sequence ID" value="NZ_BMJK01000001.1"/>
</dbReference>
<dbReference type="AlphaFoldDB" id="A0A845A528"/>
<keyword evidence="1 2" id="KW-0808">Transferase</keyword>
<dbReference type="InterPro" id="IPR023606">
    <property type="entry name" value="CoA-Trfase_III_dom_1_sf"/>
</dbReference>
<dbReference type="SUPFAM" id="SSF89796">
    <property type="entry name" value="CoA-transferase family III (CaiB/BaiF)"/>
    <property type="match status" value="1"/>
</dbReference>
<evidence type="ECO:0000256" key="1">
    <source>
        <dbReference type="ARBA" id="ARBA00022679"/>
    </source>
</evidence>
<dbReference type="InterPro" id="IPR050483">
    <property type="entry name" value="CoA-transferase_III_domain"/>
</dbReference>
<dbReference type="EMBL" id="WTYH01000001">
    <property type="protein sequence ID" value="MXO94037.1"/>
    <property type="molecule type" value="Genomic_DNA"/>
</dbReference>
<organism evidence="2 3">
    <name type="scientific">Aurantiacibacter arachoides</name>
    <dbReference type="NCBI Taxonomy" id="1850444"/>
    <lineage>
        <taxon>Bacteria</taxon>
        <taxon>Pseudomonadati</taxon>
        <taxon>Pseudomonadota</taxon>
        <taxon>Alphaproteobacteria</taxon>
        <taxon>Sphingomonadales</taxon>
        <taxon>Erythrobacteraceae</taxon>
        <taxon>Aurantiacibacter</taxon>
    </lineage>
</organism>
<comment type="caution">
    <text evidence="2">The sequence shown here is derived from an EMBL/GenBank/DDBJ whole genome shotgun (WGS) entry which is preliminary data.</text>
</comment>
<dbReference type="OrthoDB" id="5720311at2"/>
<gene>
    <name evidence="2" type="ORF">GRI62_10535</name>
</gene>
<protein>
    <submittedName>
        <fullName evidence="2">CoA transferase</fullName>
    </submittedName>
</protein>
<evidence type="ECO:0000313" key="3">
    <source>
        <dbReference type="Proteomes" id="UP000460626"/>
    </source>
</evidence>
<dbReference type="Pfam" id="PF02515">
    <property type="entry name" value="CoA_transf_3"/>
    <property type="match status" value="1"/>
</dbReference>
<evidence type="ECO:0000313" key="2">
    <source>
        <dbReference type="EMBL" id="MXO94037.1"/>
    </source>
</evidence>
<name>A0A845A528_9SPHN</name>
<dbReference type="InterPro" id="IPR003673">
    <property type="entry name" value="CoA-Trfase_fam_III"/>
</dbReference>
<dbReference type="PANTHER" id="PTHR48207:SF3">
    <property type="entry name" value="SUCCINATE--HYDROXYMETHYLGLUTARATE COA-TRANSFERASE"/>
    <property type="match status" value="1"/>
</dbReference>